<reference evidence="1 2" key="1">
    <citation type="journal article" date="2021" name="Plant Biotechnol. J.">
        <title>Multi-omics assisted identification of the key and species-specific regulatory components of drought-tolerant mechanisms in Gossypium stocksii.</title>
        <authorList>
            <person name="Yu D."/>
            <person name="Ke L."/>
            <person name="Zhang D."/>
            <person name="Wu Y."/>
            <person name="Sun Y."/>
            <person name="Mei J."/>
            <person name="Sun J."/>
            <person name="Sun Y."/>
        </authorList>
    </citation>
    <scope>NUCLEOTIDE SEQUENCE [LARGE SCALE GENOMIC DNA]</scope>
    <source>
        <strain evidence="2">cv. E1</strain>
        <tissue evidence="1">Leaf</tissue>
    </source>
</reference>
<dbReference type="AlphaFoldDB" id="A0A9D3UB16"/>
<dbReference type="EMBL" id="JAIQCV010000013">
    <property type="protein sequence ID" value="KAH1033108.1"/>
    <property type="molecule type" value="Genomic_DNA"/>
</dbReference>
<protein>
    <submittedName>
        <fullName evidence="1">Uncharacterized protein</fullName>
    </submittedName>
</protein>
<name>A0A9D3UB16_9ROSI</name>
<accession>A0A9D3UB16</accession>
<dbReference type="Proteomes" id="UP000828251">
    <property type="component" value="Unassembled WGS sequence"/>
</dbReference>
<evidence type="ECO:0000313" key="2">
    <source>
        <dbReference type="Proteomes" id="UP000828251"/>
    </source>
</evidence>
<organism evidence="1 2">
    <name type="scientific">Gossypium stocksii</name>
    <dbReference type="NCBI Taxonomy" id="47602"/>
    <lineage>
        <taxon>Eukaryota</taxon>
        <taxon>Viridiplantae</taxon>
        <taxon>Streptophyta</taxon>
        <taxon>Embryophyta</taxon>
        <taxon>Tracheophyta</taxon>
        <taxon>Spermatophyta</taxon>
        <taxon>Magnoliopsida</taxon>
        <taxon>eudicotyledons</taxon>
        <taxon>Gunneridae</taxon>
        <taxon>Pentapetalae</taxon>
        <taxon>rosids</taxon>
        <taxon>malvids</taxon>
        <taxon>Malvales</taxon>
        <taxon>Malvaceae</taxon>
        <taxon>Malvoideae</taxon>
        <taxon>Gossypium</taxon>
    </lineage>
</organism>
<evidence type="ECO:0000313" key="1">
    <source>
        <dbReference type="EMBL" id="KAH1033108.1"/>
    </source>
</evidence>
<keyword evidence="2" id="KW-1185">Reference proteome</keyword>
<gene>
    <name evidence="1" type="ORF">J1N35_045282</name>
</gene>
<proteinExistence type="predicted"/>
<dbReference type="OrthoDB" id="10544320at2759"/>
<comment type="caution">
    <text evidence="1">The sequence shown here is derived from an EMBL/GenBank/DDBJ whole genome shotgun (WGS) entry which is preliminary data.</text>
</comment>
<sequence length="140" mass="15663">MSSRWLREADGSECCKEVLKRNPKKQNLWDEYVTGQNLERALNMQFSKSIPKESGHNISFNGDNNWRNLSNMAHDGLITECGPMDLVLIEENNPLTNMEGKKKQRLVGDLNNVSSNCFECDSNVLAASSAGQSSQTPLRS</sequence>